<feature type="domain" description="RecX second three-helical" evidence="6">
    <location>
        <begin position="105"/>
        <end position="140"/>
    </location>
</feature>
<dbReference type="AlphaFoldDB" id="A0A1G5EPJ7"/>
<organism evidence="9 10">
    <name type="scientific">Butyrivibrio hungatei</name>
    <dbReference type="NCBI Taxonomy" id="185008"/>
    <lineage>
        <taxon>Bacteria</taxon>
        <taxon>Bacillati</taxon>
        <taxon>Bacillota</taxon>
        <taxon>Clostridia</taxon>
        <taxon>Lachnospirales</taxon>
        <taxon>Lachnospiraceae</taxon>
        <taxon>Butyrivibrio</taxon>
    </lineage>
</organism>
<dbReference type="Pfam" id="PF21982">
    <property type="entry name" value="RecX_HTH1"/>
    <property type="match status" value="1"/>
</dbReference>
<comment type="subcellular location">
    <subcellularLocation>
        <location evidence="1 5">Cytoplasm</location>
    </subcellularLocation>
</comment>
<gene>
    <name evidence="5" type="primary">recX</name>
    <name evidence="9" type="ORF">SAMN02910451_02025</name>
</gene>
<evidence type="ECO:0000256" key="5">
    <source>
        <dbReference type="HAMAP-Rule" id="MF_01114"/>
    </source>
</evidence>
<dbReference type="GO" id="GO:0006282">
    <property type="term" value="P:regulation of DNA repair"/>
    <property type="evidence" value="ECO:0007669"/>
    <property type="project" value="UniProtKB-UniRule"/>
</dbReference>
<dbReference type="GO" id="GO:0005737">
    <property type="term" value="C:cytoplasm"/>
    <property type="evidence" value="ECO:0007669"/>
    <property type="project" value="UniProtKB-SubCell"/>
</dbReference>
<protein>
    <recommendedName>
        <fullName evidence="3 5">Regulatory protein RecX</fullName>
    </recommendedName>
</protein>
<evidence type="ECO:0000256" key="3">
    <source>
        <dbReference type="ARBA" id="ARBA00018111"/>
    </source>
</evidence>
<evidence type="ECO:0000313" key="10">
    <source>
        <dbReference type="Proteomes" id="UP000183047"/>
    </source>
</evidence>
<comment type="similarity">
    <text evidence="2 5">Belongs to the RecX family.</text>
</comment>
<proteinExistence type="inferred from homology"/>
<evidence type="ECO:0000259" key="8">
    <source>
        <dbReference type="Pfam" id="PF21982"/>
    </source>
</evidence>
<dbReference type="PANTHER" id="PTHR33602:SF1">
    <property type="entry name" value="REGULATORY PROTEIN RECX FAMILY PROTEIN"/>
    <property type="match status" value="1"/>
</dbReference>
<comment type="function">
    <text evidence="5">Modulates RecA activity.</text>
</comment>
<accession>A0A1G5EPJ7</accession>
<dbReference type="OrthoDB" id="9804967at2"/>
<dbReference type="EMBL" id="FMUR01000011">
    <property type="protein sequence ID" value="SCY28358.1"/>
    <property type="molecule type" value="Genomic_DNA"/>
</dbReference>
<feature type="domain" description="RecX first three-helical" evidence="8">
    <location>
        <begin position="59"/>
        <end position="97"/>
    </location>
</feature>
<keyword evidence="10" id="KW-1185">Reference proteome</keyword>
<evidence type="ECO:0000259" key="6">
    <source>
        <dbReference type="Pfam" id="PF02631"/>
    </source>
</evidence>
<dbReference type="Pfam" id="PF02631">
    <property type="entry name" value="RecX_HTH2"/>
    <property type="match status" value="1"/>
</dbReference>
<dbReference type="HAMAP" id="MF_01114">
    <property type="entry name" value="RecX"/>
    <property type="match status" value="1"/>
</dbReference>
<evidence type="ECO:0000256" key="4">
    <source>
        <dbReference type="ARBA" id="ARBA00022490"/>
    </source>
</evidence>
<dbReference type="InterPro" id="IPR053926">
    <property type="entry name" value="RecX_HTH_1st"/>
</dbReference>
<name>A0A1G5EPJ7_9FIRM</name>
<dbReference type="Gene3D" id="1.10.10.10">
    <property type="entry name" value="Winged helix-like DNA-binding domain superfamily/Winged helix DNA-binding domain"/>
    <property type="match status" value="3"/>
</dbReference>
<dbReference type="InterPro" id="IPR053924">
    <property type="entry name" value="RecX_HTH_2nd"/>
</dbReference>
<dbReference type="Pfam" id="PF21981">
    <property type="entry name" value="RecX_HTH3"/>
    <property type="match status" value="1"/>
</dbReference>
<dbReference type="InterPro" id="IPR036388">
    <property type="entry name" value="WH-like_DNA-bd_sf"/>
</dbReference>
<dbReference type="InterPro" id="IPR003783">
    <property type="entry name" value="Regulatory_RecX"/>
</dbReference>
<dbReference type="InterPro" id="IPR053925">
    <property type="entry name" value="RecX_HTH_3rd"/>
</dbReference>
<dbReference type="PANTHER" id="PTHR33602">
    <property type="entry name" value="REGULATORY PROTEIN RECX FAMILY PROTEIN"/>
    <property type="match status" value="1"/>
</dbReference>
<sequence>MIVSDICALDKKRSKVFIDGEFAFVLYNGELRDFDIKVGNELSEDKYNEIECGLLPKRAKLRAMNLLQKRDYTEKQLRDKLSDGMYPQDCIDTAIDYVKSYRYVDDERYAEDYINYHMSGRSRNRIIMDLMNKGISKDIILNKLEELYSESGDENEIIQIRQLLIKKKYDAQTIDHKEKQKLIAFLMRRGYDISTIKKAMDSGIT</sequence>
<evidence type="ECO:0000256" key="2">
    <source>
        <dbReference type="ARBA" id="ARBA00009695"/>
    </source>
</evidence>
<evidence type="ECO:0000313" key="9">
    <source>
        <dbReference type="EMBL" id="SCY28358.1"/>
    </source>
</evidence>
<dbReference type="RefSeq" id="WP_074462589.1">
    <property type="nucleotide sequence ID" value="NZ_FMUR01000011.1"/>
</dbReference>
<feature type="domain" description="RecX third three-helical" evidence="7">
    <location>
        <begin position="159"/>
        <end position="200"/>
    </location>
</feature>
<evidence type="ECO:0000256" key="1">
    <source>
        <dbReference type="ARBA" id="ARBA00004496"/>
    </source>
</evidence>
<evidence type="ECO:0000259" key="7">
    <source>
        <dbReference type="Pfam" id="PF21981"/>
    </source>
</evidence>
<dbReference type="Proteomes" id="UP000183047">
    <property type="component" value="Unassembled WGS sequence"/>
</dbReference>
<reference evidence="10" key="1">
    <citation type="submission" date="2016-10" db="EMBL/GenBank/DDBJ databases">
        <authorList>
            <person name="Varghese N."/>
            <person name="Submissions S."/>
        </authorList>
    </citation>
    <scope>NUCLEOTIDE SEQUENCE [LARGE SCALE GENOMIC DNA]</scope>
    <source>
        <strain evidence="10">XBD2006</strain>
    </source>
</reference>
<keyword evidence="4 5" id="KW-0963">Cytoplasm</keyword>